<dbReference type="AlphaFoldDB" id="A0A4R2NEK3"/>
<dbReference type="OrthoDB" id="9181360at2"/>
<dbReference type="EMBL" id="SLXH01000004">
    <property type="protein sequence ID" value="TCP19558.1"/>
    <property type="molecule type" value="Genomic_DNA"/>
</dbReference>
<dbReference type="RefSeq" id="WP_119011923.1">
    <property type="nucleotide sequence ID" value="NZ_QXNC01000002.1"/>
</dbReference>
<comment type="caution">
    <text evidence="2">The sequence shown here is derived from an EMBL/GenBank/DDBJ whole genome shotgun (WGS) entry which is preliminary data.</text>
</comment>
<accession>A0A4R2NEK3</accession>
<dbReference type="InterPro" id="IPR018643">
    <property type="entry name" value="DUF2069_membrane"/>
</dbReference>
<keyword evidence="3" id="KW-1185">Reference proteome</keyword>
<name>A0A4R2NEK3_9BURK</name>
<keyword evidence="1" id="KW-1133">Transmembrane helix</keyword>
<dbReference type="Pfam" id="PF09842">
    <property type="entry name" value="DUF2069"/>
    <property type="match status" value="1"/>
</dbReference>
<feature type="transmembrane region" description="Helical" evidence="1">
    <location>
        <begin position="89"/>
        <end position="109"/>
    </location>
</feature>
<protein>
    <submittedName>
        <fullName evidence="2">Putative membrane protein</fullName>
    </submittedName>
</protein>
<gene>
    <name evidence="2" type="ORF">EV674_10416</name>
</gene>
<feature type="transmembrane region" description="Helical" evidence="1">
    <location>
        <begin position="115"/>
        <end position="136"/>
    </location>
</feature>
<keyword evidence="1" id="KW-0812">Transmembrane</keyword>
<evidence type="ECO:0000313" key="2">
    <source>
        <dbReference type="EMBL" id="TCP19558.1"/>
    </source>
</evidence>
<evidence type="ECO:0000313" key="3">
    <source>
        <dbReference type="Proteomes" id="UP000295182"/>
    </source>
</evidence>
<keyword evidence="1" id="KW-0472">Membrane</keyword>
<organism evidence="2 3">
    <name type="scientific">Simplicispira metamorpha</name>
    <dbReference type="NCBI Taxonomy" id="80881"/>
    <lineage>
        <taxon>Bacteria</taxon>
        <taxon>Pseudomonadati</taxon>
        <taxon>Pseudomonadota</taxon>
        <taxon>Betaproteobacteria</taxon>
        <taxon>Burkholderiales</taxon>
        <taxon>Comamonadaceae</taxon>
        <taxon>Simplicispira</taxon>
    </lineage>
</organism>
<feature type="transmembrane region" description="Helical" evidence="1">
    <location>
        <begin position="38"/>
        <end position="58"/>
    </location>
</feature>
<dbReference type="Proteomes" id="UP000295182">
    <property type="component" value="Unassembled WGS sequence"/>
</dbReference>
<proteinExistence type="predicted"/>
<sequence>MNAPRPAPRPAPADHAALGAPPAAPPVAAPLVNATRRVAVASLLGLIVLSLAWELFLAPLRPGGSWLALKALPLCIPLAGFLKNRMYTYRWVSLMVWLYFTEGVVRAWSDRAPSNWLALLEVVLCLLLFTACTMHIRLRLRSARPASADTAPAPSAADTARTV</sequence>
<evidence type="ECO:0000256" key="1">
    <source>
        <dbReference type="SAM" id="Phobius"/>
    </source>
</evidence>
<reference evidence="2 3" key="1">
    <citation type="submission" date="2019-03" db="EMBL/GenBank/DDBJ databases">
        <title>Genomic Encyclopedia of Type Strains, Phase IV (KMG-IV): sequencing the most valuable type-strain genomes for metagenomic binning, comparative biology and taxonomic classification.</title>
        <authorList>
            <person name="Goeker M."/>
        </authorList>
    </citation>
    <scope>NUCLEOTIDE SEQUENCE [LARGE SCALE GENOMIC DNA]</scope>
    <source>
        <strain evidence="2 3">DSM 1837</strain>
    </source>
</reference>